<dbReference type="AlphaFoldDB" id="A0A4R3L0I6"/>
<protein>
    <submittedName>
        <fullName evidence="1">Uncharacterized protein</fullName>
    </submittedName>
</protein>
<organism evidence="1 2">
    <name type="scientific">Hazenella coriacea</name>
    <dbReference type="NCBI Taxonomy" id="1179467"/>
    <lineage>
        <taxon>Bacteria</taxon>
        <taxon>Bacillati</taxon>
        <taxon>Bacillota</taxon>
        <taxon>Bacilli</taxon>
        <taxon>Bacillales</taxon>
        <taxon>Thermoactinomycetaceae</taxon>
        <taxon>Hazenella</taxon>
    </lineage>
</organism>
<name>A0A4R3L0I6_9BACL</name>
<keyword evidence="2" id="KW-1185">Reference proteome</keyword>
<comment type="caution">
    <text evidence="1">The sequence shown here is derived from an EMBL/GenBank/DDBJ whole genome shotgun (WGS) entry which is preliminary data.</text>
</comment>
<dbReference type="EMBL" id="SMAG01000011">
    <property type="protein sequence ID" value="TCS92540.1"/>
    <property type="molecule type" value="Genomic_DNA"/>
</dbReference>
<accession>A0A4R3L0I6</accession>
<evidence type="ECO:0000313" key="1">
    <source>
        <dbReference type="EMBL" id="TCS92540.1"/>
    </source>
</evidence>
<reference evidence="1 2" key="1">
    <citation type="submission" date="2019-03" db="EMBL/GenBank/DDBJ databases">
        <title>Genomic Encyclopedia of Type Strains, Phase IV (KMG-IV): sequencing the most valuable type-strain genomes for metagenomic binning, comparative biology and taxonomic classification.</title>
        <authorList>
            <person name="Goeker M."/>
        </authorList>
    </citation>
    <scope>NUCLEOTIDE SEQUENCE [LARGE SCALE GENOMIC DNA]</scope>
    <source>
        <strain evidence="1 2">DSM 45707</strain>
    </source>
</reference>
<sequence>MKYYSGGYYIVSLTSSSDYKNEKLMPEPILSAVIVSVIQKLTTERIILF</sequence>
<gene>
    <name evidence="1" type="ORF">EDD58_1114</name>
</gene>
<evidence type="ECO:0000313" key="2">
    <source>
        <dbReference type="Proteomes" id="UP000294937"/>
    </source>
</evidence>
<dbReference type="Proteomes" id="UP000294937">
    <property type="component" value="Unassembled WGS sequence"/>
</dbReference>
<proteinExistence type="predicted"/>